<accession>A0A9X1WI30</accession>
<evidence type="ECO:0000313" key="3">
    <source>
        <dbReference type="EMBL" id="MCJ7859479.1"/>
    </source>
</evidence>
<evidence type="ECO:0000259" key="1">
    <source>
        <dbReference type="Pfam" id="PF25861"/>
    </source>
</evidence>
<dbReference type="SUPFAM" id="SSF53649">
    <property type="entry name" value="Alkaline phosphatase-like"/>
    <property type="match status" value="1"/>
</dbReference>
<dbReference type="InterPro" id="IPR058882">
    <property type="entry name" value="PglZ_C"/>
</dbReference>
<dbReference type="Pfam" id="PF08665">
    <property type="entry name" value="PglZ"/>
    <property type="match status" value="1"/>
</dbReference>
<organism evidence="3 4">
    <name type="scientific">Corynebacterium kalidii</name>
    <dbReference type="NCBI Taxonomy" id="2931982"/>
    <lineage>
        <taxon>Bacteria</taxon>
        <taxon>Bacillati</taxon>
        <taxon>Actinomycetota</taxon>
        <taxon>Actinomycetes</taxon>
        <taxon>Mycobacteriales</taxon>
        <taxon>Corynebacteriaceae</taxon>
        <taxon>Corynebacterium</taxon>
    </lineage>
</organism>
<protein>
    <submittedName>
        <fullName evidence="3">BREX-2 system phosphatase PglZ</fullName>
    </submittedName>
</protein>
<dbReference type="Pfam" id="PF25863">
    <property type="entry name" value="PglZ_C"/>
    <property type="match status" value="1"/>
</dbReference>
<evidence type="ECO:0000313" key="4">
    <source>
        <dbReference type="Proteomes" id="UP001139207"/>
    </source>
</evidence>
<evidence type="ECO:0000259" key="2">
    <source>
        <dbReference type="Pfam" id="PF25863"/>
    </source>
</evidence>
<proteinExistence type="predicted"/>
<comment type="caution">
    <text evidence="3">The sequence shown here is derived from an EMBL/GenBank/DDBJ whole genome shotgun (WGS) entry which is preliminary data.</text>
</comment>
<dbReference type="Pfam" id="PF25861">
    <property type="entry name" value="PglZ_2nd"/>
    <property type="match status" value="1"/>
</dbReference>
<gene>
    <name evidence="3" type="primary">pglZ</name>
    <name evidence="3" type="ORF">MUN33_12280</name>
</gene>
<dbReference type="RefSeq" id="WP_244805206.1">
    <property type="nucleotide sequence ID" value="NZ_JALIEA010000017.1"/>
</dbReference>
<dbReference type="InterPro" id="IPR058881">
    <property type="entry name" value="PglZ_2nd"/>
</dbReference>
<feature type="domain" description="Alkaline phosphatase-like protein PglZ C-terminal" evidence="2">
    <location>
        <begin position="848"/>
        <end position="933"/>
    </location>
</feature>
<reference evidence="3" key="1">
    <citation type="submission" date="2022-04" db="EMBL/GenBank/DDBJ databases">
        <title>Corynebacterium kalidii LD5P10.</title>
        <authorList>
            <person name="Sun J.Q."/>
        </authorList>
    </citation>
    <scope>NUCLEOTIDE SEQUENCE</scope>
    <source>
        <strain evidence="3">LD5P10</strain>
    </source>
</reference>
<dbReference type="EMBL" id="JALIEA010000017">
    <property type="protein sequence ID" value="MCJ7859479.1"/>
    <property type="molecule type" value="Genomic_DNA"/>
</dbReference>
<dbReference type="InterPro" id="IPR047992">
    <property type="entry name" value="BREX_PglZ"/>
</dbReference>
<dbReference type="AlphaFoldDB" id="A0A9X1WI30"/>
<name>A0A9X1WI30_9CORY</name>
<dbReference type="Proteomes" id="UP001139207">
    <property type="component" value="Unassembled WGS sequence"/>
</dbReference>
<sequence length="944" mass="101250">MSAARLPVRRRDIDEQISYLLSKNRHDAVVLMQSPTPWDGPERYRRPDGSTVDVHRAATPLALRWVLTRLDRDVPWHFVVTPLGDDDLVSDMRDRLTPYTAVQLVNPTRSLLGAFSATSVVPGTIAQGDIPDTLAFLDEFTTSVAPAPAGVVTPDHLASQVLAIGLGWTFGPRNLSLTDLVEWSVSPHATERWDRLVTGLPAGVRAAALDWLGRSLSSQAGAALRYLQANGPGGLLTWGLAAEVLTVDPAATADEAAARQEATTAFRIRTTTGTTTADERGHWASAAVAAVHRVTRDGRSPDTLIREAEQLVTGDDQLNAESLLHLSSVCPGGFAVRIERVATALAAMVTGGPTAASATVRPVYAALRSARDHRDGDAGRGGDRDITSADAAVRLWQWLHTLDTSPATPGGLSGWLREQRGSLSWVNMCINAAWREQSSTALHRVTRAVAEQARTAVRDRDRAFAAVASHSGASRDLAGPALLIEDVLDTVVKPLLVTGGSVQPVLLLVLDGMSTAAANQLLHSVDTTFHGRWHELAAENEDLATALAVYPTVTTKSRTSLLSGQLATGGQDVEKRGLSDWFRSAVKGMRGAGEAVLFHKADLEMQATSVTGRDGIAPLVEDTAAHPLVAAVLNTIDDALDKSDPIDRQWSVDDITHLRVLLQAAGRAGRTVVMVSDHGHVVDRGQSAPSPLGGNSARWRYADAGTSATEEAADREVVVQGDRVLTDDHRAFLAVDEDLRYTARKAGYHGGLSLAEASVPVIVLSQQPEQLQYRMRDTMPLVEMDETMRHPGWWELREDFFEISGGTDADAPETSPAPTDQDGLFALDVAPVTSGPVLFTGLETNPGFVSQVAETPITGQDAASIADILRTIGANNDTLPHVQLQQMLGLSNIQFRGTVTRLKRILNIDGVEVIANRGGDITLNSEQLIQQFGLRVRTGTTTGR</sequence>
<dbReference type="InterPro" id="IPR017850">
    <property type="entry name" value="Alkaline_phosphatase_core_sf"/>
</dbReference>
<keyword evidence="4" id="KW-1185">Reference proteome</keyword>
<feature type="domain" description="Alkaline phosphatase-like protein PglZ second" evidence="1">
    <location>
        <begin position="178"/>
        <end position="326"/>
    </location>
</feature>
<dbReference type="NCBIfam" id="NF033446">
    <property type="entry name" value="BREX_PglZ_2"/>
    <property type="match status" value="1"/>
</dbReference>